<dbReference type="Gene3D" id="1.10.3810.10">
    <property type="entry name" value="Biosynthetic peptidoglycan transglycosylase-like"/>
    <property type="match status" value="1"/>
</dbReference>
<comment type="similarity">
    <text evidence="2">In the N-terminal section; belongs to the glycosyltransferase 51 family.</text>
</comment>
<dbReference type="InterPro" id="IPR050396">
    <property type="entry name" value="Glycosyltr_51/Transpeptidase"/>
</dbReference>
<keyword evidence="8" id="KW-0133">Cell shape</keyword>
<evidence type="ECO:0000256" key="13">
    <source>
        <dbReference type="ARBA" id="ARBA00049902"/>
    </source>
</evidence>
<dbReference type="GO" id="GO:0009002">
    <property type="term" value="F:serine-type D-Ala-D-Ala carboxypeptidase activity"/>
    <property type="evidence" value="ECO:0007669"/>
    <property type="project" value="UniProtKB-EC"/>
</dbReference>
<dbReference type="InterPro" id="IPR036950">
    <property type="entry name" value="PBP_transglycosylase"/>
</dbReference>
<dbReference type="GO" id="GO:0071555">
    <property type="term" value="P:cell wall organization"/>
    <property type="evidence" value="ECO:0007669"/>
    <property type="project" value="UniProtKB-KW"/>
</dbReference>
<dbReference type="PANTHER" id="PTHR32282">
    <property type="entry name" value="BINDING PROTEIN TRANSPEPTIDASE, PUTATIVE-RELATED"/>
    <property type="match status" value="1"/>
</dbReference>
<comment type="caution">
    <text evidence="15">The sequence shown here is derived from an EMBL/GenBank/DDBJ whole genome shotgun (WGS) entry which is preliminary data.</text>
</comment>
<evidence type="ECO:0000256" key="7">
    <source>
        <dbReference type="ARBA" id="ARBA00022801"/>
    </source>
</evidence>
<dbReference type="GO" id="GO:0009252">
    <property type="term" value="P:peptidoglycan biosynthetic process"/>
    <property type="evidence" value="ECO:0007669"/>
    <property type="project" value="UniProtKB-KW"/>
</dbReference>
<keyword evidence="10" id="KW-0511">Multifunctional enzyme</keyword>
<gene>
    <name evidence="15" type="ORF">FZ040_00340</name>
</gene>
<evidence type="ECO:0000256" key="11">
    <source>
        <dbReference type="ARBA" id="ARBA00023316"/>
    </source>
</evidence>
<evidence type="ECO:0000313" key="16">
    <source>
        <dbReference type="Proteomes" id="UP000323646"/>
    </source>
</evidence>
<keyword evidence="4" id="KW-0645">Protease</keyword>
<dbReference type="OrthoDB" id="9766909at2"/>
<proteinExistence type="inferred from homology"/>
<evidence type="ECO:0000256" key="2">
    <source>
        <dbReference type="ARBA" id="ARBA00007739"/>
    </source>
</evidence>
<evidence type="ECO:0000256" key="5">
    <source>
        <dbReference type="ARBA" id="ARBA00022676"/>
    </source>
</evidence>
<dbReference type="GO" id="GO:0008360">
    <property type="term" value="P:regulation of cell shape"/>
    <property type="evidence" value="ECO:0007669"/>
    <property type="project" value="UniProtKB-KW"/>
</dbReference>
<protein>
    <submittedName>
        <fullName evidence="15">Glycosyl transferase family 51</fullName>
    </submittedName>
</protein>
<organism evidence="15 16">
    <name type="scientific">Selenomonas ruminis</name>
    <dbReference type="NCBI Taxonomy" id="2593411"/>
    <lineage>
        <taxon>Bacteria</taxon>
        <taxon>Bacillati</taxon>
        <taxon>Bacillota</taxon>
        <taxon>Negativicutes</taxon>
        <taxon>Selenomonadales</taxon>
        <taxon>Selenomonadaceae</taxon>
        <taxon>Selenomonas</taxon>
    </lineage>
</organism>
<dbReference type="InterPro" id="IPR001264">
    <property type="entry name" value="Glyco_trans_51"/>
</dbReference>
<evidence type="ECO:0000313" key="15">
    <source>
        <dbReference type="EMBL" id="TYZ24533.1"/>
    </source>
</evidence>
<keyword evidence="6 15" id="KW-0808">Transferase</keyword>
<evidence type="ECO:0000256" key="12">
    <source>
        <dbReference type="ARBA" id="ARBA00034000"/>
    </source>
</evidence>
<keyword evidence="3" id="KW-0121">Carboxypeptidase</keyword>
<dbReference type="FunFam" id="1.10.3810.10:FF:000001">
    <property type="entry name" value="Penicillin-binding protein 1A"/>
    <property type="match status" value="1"/>
</dbReference>
<keyword evidence="9" id="KW-0573">Peptidoglycan synthesis</keyword>
<evidence type="ECO:0000256" key="3">
    <source>
        <dbReference type="ARBA" id="ARBA00022645"/>
    </source>
</evidence>
<dbReference type="Proteomes" id="UP000323646">
    <property type="component" value="Unassembled WGS sequence"/>
</dbReference>
<dbReference type="Pfam" id="PF00912">
    <property type="entry name" value="Transgly"/>
    <property type="match status" value="1"/>
</dbReference>
<comment type="catalytic activity">
    <reaction evidence="12">
        <text>Preferential cleavage: (Ac)2-L-Lys-D-Ala-|-D-Ala. Also transpeptidation of peptidyl-alanyl moieties that are N-acyl substituents of D-alanine.</text>
        <dbReference type="EC" id="3.4.16.4"/>
    </reaction>
</comment>
<dbReference type="InterPro" id="IPR023346">
    <property type="entry name" value="Lysozyme-like_dom_sf"/>
</dbReference>
<evidence type="ECO:0000256" key="8">
    <source>
        <dbReference type="ARBA" id="ARBA00022960"/>
    </source>
</evidence>
<dbReference type="AlphaFoldDB" id="A0A5D6W8B0"/>
<reference evidence="15 16" key="1">
    <citation type="submission" date="2019-08" db="EMBL/GenBank/DDBJ databases">
        <title>Selenomonas sp. mPRGC5 and Selenomonas sp. mPRGC8 isolated from ruminal fluid of dairy goat (Capra hircus).</title>
        <authorList>
            <person name="Poothong S."/>
            <person name="Nuengjamnong C."/>
            <person name="Tanasupawat S."/>
        </authorList>
    </citation>
    <scope>NUCLEOTIDE SEQUENCE [LARGE SCALE GENOMIC DNA]</scope>
    <source>
        <strain evidence="16">mPRGC5</strain>
    </source>
</reference>
<evidence type="ECO:0000256" key="9">
    <source>
        <dbReference type="ARBA" id="ARBA00022984"/>
    </source>
</evidence>
<dbReference type="SUPFAM" id="SSF53955">
    <property type="entry name" value="Lysozyme-like"/>
    <property type="match status" value="1"/>
</dbReference>
<dbReference type="RefSeq" id="WP_149170167.1">
    <property type="nucleotide sequence ID" value="NZ_VTOY01000001.1"/>
</dbReference>
<dbReference type="GO" id="GO:0008955">
    <property type="term" value="F:peptidoglycan glycosyltransferase activity"/>
    <property type="evidence" value="ECO:0007669"/>
    <property type="project" value="UniProtKB-EC"/>
</dbReference>
<name>A0A5D6W8B0_9FIRM</name>
<dbReference type="EMBL" id="VTOY01000001">
    <property type="protein sequence ID" value="TYZ24533.1"/>
    <property type="molecule type" value="Genomic_DNA"/>
</dbReference>
<dbReference type="PANTHER" id="PTHR32282:SF33">
    <property type="entry name" value="PEPTIDOGLYCAN GLYCOSYLTRANSFERASE"/>
    <property type="match status" value="1"/>
</dbReference>
<accession>A0A5D6W8B0</accession>
<evidence type="ECO:0000256" key="6">
    <source>
        <dbReference type="ARBA" id="ARBA00022679"/>
    </source>
</evidence>
<evidence type="ECO:0000259" key="14">
    <source>
        <dbReference type="Pfam" id="PF00912"/>
    </source>
</evidence>
<evidence type="ECO:0000256" key="4">
    <source>
        <dbReference type="ARBA" id="ARBA00022670"/>
    </source>
</evidence>
<comment type="similarity">
    <text evidence="1">In the C-terminal section; belongs to the transpeptidase family.</text>
</comment>
<keyword evidence="11" id="KW-0961">Cell wall biogenesis/degradation</keyword>
<evidence type="ECO:0000256" key="1">
    <source>
        <dbReference type="ARBA" id="ARBA00007090"/>
    </source>
</evidence>
<comment type="catalytic activity">
    <reaction evidence="13">
        <text>[GlcNAc-(1-&gt;4)-Mur2Ac(oyl-L-Ala-gamma-D-Glu-L-Lys-D-Ala-D-Ala)](n)-di-trans,octa-cis-undecaprenyl diphosphate + beta-D-GlcNAc-(1-&gt;4)-Mur2Ac(oyl-L-Ala-gamma-D-Glu-L-Lys-D-Ala-D-Ala)-di-trans,octa-cis-undecaprenyl diphosphate = [GlcNAc-(1-&gt;4)-Mur2Ac(oyl-L-Ala-gamma-D-Glu-L-Lys-D-Ala-D-Ala)](n+1)-di-trans,octa-cis-undecaprenyl diphosphate + di-trans,octa-cis-undecaprenyl diphosphate + H(+)</text>
        <dbReference type="Rhea" id="RHEA:23708"/>
        <dbReference type="Rhea" id="RHEA-COMP:9602"/>
        <dbReference type="Rhea" id="RHEA-COMP:9603"/>
        <dbReference type="ChEBI" id="CHEBI:15378"/>
        <dbReference type="ChEBI" id="CHEBI:58405"/>
        <dbReference type="ChEBI" id="CHEBI:60033"/>
        <dbReference type="ChEBI" id="CHEBI:78435"/>
        <dbReference type="EC" id="2.4.99.28"/>
    </reaction>
</comment>
<keyword evidence="7" id="KW-0378">Hydrolase</keyword>
<sequence length="277" mass="31328">MKKTKKRRLGLRLLRFVFLLILIFFLAFFLAGGSSVFSPKTWQHLGDFLPKVEARLPAIQQTDSQVAVSTTDRISRFIFIKRAVDARIDHENYVKIRDIPESLQQAIVAVEDTRFYSHHGFDIQGIMRATLVNLQYGQIEEGASTITQQLVKNLFLSNEQSYGRKAEELLLALDIEANYSKDEILELYLNTIYYGSNYYGIGPAAEGYFGKKPSALQLPESAMLAGLPNAPSLYSPYVDFLMAKKRQFVVIDAMEHNGYIDESTAASAKIKPIYLAH</sequence>
<evidence type="ECO:0000256" key="10">
    <source>
        <dbReference type="ARBA" id="ARBA00023268"/>
    </source>
</evidence>
<keyword evidence="5" id="KW-0328">Glycosyltransferase</keyword>
<keyword evidence="16" id="KW-1185">Reference proteome</keyword>
<feature type="domain" description="Glycosyl transferase family 51" evidence="14">
    <location>
        <begin position="89"/>
        <end position="254"/>
    </location>
</feature>
<dbReference type="GO" id="GO:0006508">
    <property type="term" value="P:proteolysis"/>
    <property type="evidence" value="ECO:0007669"/>
    <property type="project" value="UniProtKB-KW"/>
</dbReference>